<dbReference type="Proteomes" id="UP000230273">
    <property type="component" value="Unassembled WGS sequence"/>
</dbReference>
<reference evidence="1 2" key="1">
    <citation type="submission" date="2017-09" db="EMBL/GenBank/DDBJ databases">
        <title>Depth-based differentiation of microbial function through sediment-hosted aquifers and enrichment of novel symbionts in the deep terrestrial subsurface.</title>
        <authorList>
            <person name="Probst A.J."/>
            <person name="Ladd B."/>
            <person name="Jarett J.K."/>
            <person name="Geller-Mcgrath D.E."/>
            <person name="Sieber C.M."/>
            <person name="Emerson J.B."/>
            <person name="Anantharaman K."/>
            <person name="Thomas B.C."/>
            <person name="Malmstrom R."/>
            <person name="Stieglmeier M."/>
            <person name="Klingl A."/>
            <person name="Woyke T."/>
            <person name="Ryan C.M."/>
            <person name="Banfield J.F."/>
        </authorList>
    </citation>
    <scope>NUCLEOTIDE SEQUENCE [LARGE SCALE GENOMIC DNA]</scope>
    <source>
        <strain evidence="1">CG23_combo_of_CG06-09_8_20_14_all_38_19</strain>
    </source>
</reference>
<comment type="caution">
    <text evidence="1">The sequence shown here is derived from an EMBL/GenBank/DDBJ whole genome shotgun (WGS) entry which is preliminary data.</text>
</comment>
<dbReference type="PANTHER" id="PTHR37953:SF1">
    <property type="entry name" value="UPF0127 PROTEIN MJ1496"/>
    <property type="match status" value="1"/>
</dbReference>
<organism evidence="1 2">
    <name type="scientific">Candidatus Nealsonbacteria bacterium CG23_combo_of_CG06-09_8_20_14_all_38_19</name>
    <dbReference type="NCBI Taxonomy" id="1974721"/>
    <lineage>
        <taxon>Bacteria</taxon>
        <taxon>Candidatus Nealsoniibacteriota</taxon>
    </lineage>
</organism>
<sequence length="149" mass="17141">MKRVRIFLVAGVIITSFVIITASKWQDDKNAKICLRGECYYVELAVTPEERQKGLMFRNKLDKDRGMFFIFPEEELYSFWMKNTLISLDIIWINKDEKVVFISENTSPCMNEFCPSIIPDKKAKYVLEIKGGVAGQLGLTIGDKAVINY</sequence>
<dbReference type="InterPro" id="IPR038695">
    <property type="entry name" value="Saro_0823-like_sf"/>
</dbReference>
<evidence type="ECO:0000313" key="2">
    <source>
        <dbReference type="Proteomes" id="UP000230273"/>
    </source>
</evidence>
<dbReference type="Gene3D" id="2.60.120.1140">
    <property type="entry name" value="Protein of unknown function DUF192"/>
    <property type="match status" value="1"/>
</dbReference>
<dbReference type="PANTHER" id="PTHR37953">
    <property type="entry name" value="UPF0127 PROTEIN MJ1496"/>
    <property type="match status" value="1"/>
</dbReference>
<dbReference type="AlphaFoldDB" id="A0A2G9YWW8"/>
<evidence type="ECO:0008006" key="3">
    <source>
        <dbReference type="Google" id="ProtNLM"/>
    </source>
</evidence>
<name>A0A2G9YWW8_9BACT</name>
<protein>
    <recommendedName>
        <fullName evidence="3">DUF192 domain-containing protein</fullName>
    </recommendedName>
</protein>
<proteinExistence type="predicted"/>
<evidence type="ECO:0000313" key="1">
    <source>
        <dbReference type="EMBL" id="PIP23748.1"/>
    </source>
</evidence>
<gene>
    <name evidence="1" type="ORF">COX36_01615</name>
</gene>
<dbReference type="InterPro" id="IPR003795">
    <property type="entry name" value="DUF192"/>
</dbReference>
<dbReference type="Pfam" id="PF02643">
    <property type="entry name" value="DUF192"/>
    <property type="match status" value="1"/>
</dbReference>
<dbReference type="EMBL" id="PCRP01000025">
    <property type="protein sequence ID" value="PIP23748.1"/>
    <property type="molecule type" value="Genomic_DNA"/>
</dbReference>
<accession>A0A2G9YWW8</accession>